<evidence type="ECO:0000313" key="1">
    <source>
        <dbReference type="EMBL" id="MDR7277237.1"/>
    </source>
</evidence>
<dbReference type="EMBL" id="JAVDYB010000001">
    <property type="protein sequence ID" value="MDR7277237.1"/>
    <property type="molecule type" value="Genomic_DNA"/>
</dbReference>
<gene>
    <name evidence="1" type="ORF">J2S41_004015</name>
</gene>
<dbReference type="RefSeq" id="WP_310369432.1">
    <property type="nucleotide sequence ID" value="NZ_JAVDYB010000001.1"/>
</dbReference>
<dbReference type="AlphaFoldDB" id="A0AAE3YQ56"/>
<evidence type="ECO:0000313" key="2">
    <source>
        <dbReference type="Proteomes" id="UP001183643"/>
    </source>
</evidence>
<name>A0AAE3YQ56_9ACTN</name>
<keyword evidence="2" id="KW-1185">Reference proteome</keyword>
<reference evidence="1" key="1">
    <citation type="submission" date="2023-07" db="EMBL/GenBank/DDBJ databases">
        <title>Sequencing the genomes of 1000 actinobacteria strains.</title>
        <authorList>
            <person name="Klenk H.-P."/>
        </authorList>
    </citation>
    <scope>NUCLEOTIDE SEQUENCE</scope>
    <source>
        <strain evidence="1">DSM 44707</strain>
    </source>
</reference>
<comment type="caution">
    <text evidence="1">The sequence shown here is derived from an EMBL/GenBank/DDBJ whole genome shotgun (WGS) entry which is preliminary data.</text>
</comment>
<dbReference type="Proteomes" id="UP001183643">
    <property type="component" value="Unassembled WGS sequence"/>
</dbReference>
<accession>A0AAE3YQ56</accession>
<sequence>MTAWAKTATVSSLSKKPITRLPPGSGIRRYPAFSTRNRTPYAWLPDSDIQPHNLVSAIVGTVRHVSYGHRAHTRIKPGTSAV</sequence>
<protein>
    <submittedName>
        <fullName evidence="1">Uncharacterized protein</fullName>
    </submittedName>
</protein>
<organism evidence="1 2">
    <name type="scientific">Catenuloplanes atrovinosus</name>
    <dbReference type="NCBI Taxonomy" id="137266"/>
    <lineage>
        <taxon>Bacteria</taxon>
        <taxon>Bacillati</taxon>
        <taxon>Actinomycetota</taxon>
        <taxon>Actinomycetes</taxon>
        <taxon>Micromonosporales</taxon>
        <taxon>Micromonosporaceae</taxon>
        <taxon>Catenuloplanes</taxon>
    </lineage>
</organism>
<proteinExistence type="predicted"/>